<dbReference type="PRINTS" id="PR00096">
    <property type="entry name" value="GATASE"/>
</dbReference>
<dbReference type="Proteomes" id="UP000189431">
    <property type="component" value="Unassembled WGS sequence"/>
</dbReference>
<evidence type="ECO:0000256" key="1">
    <source>
        <dbReference type="ARBA" id="ARBA00022962"/>
    </source>
</evidence>
<evidence type="ECO:0000259" key="2">
    <source>
        <dbReference type="Pfam" id="PF00117"/>
    </source>
</evidence>
<feature type="domain" description="Glutamine amidotransferase" evidence="2">
    <location>
        <begin position="3"/>
        <end position="190"/>
    </location>
</feature>
<gene>
    <name evidence="3" type="ORF">BZJ21_01235</name>
</gene>
<sequence>MLLIIDNYDSFTYNLYQYFCELGASVHVVRNDAISVADIEVMAPSHIVISPGPCTPDEAGISLAVIAHFAGKIPILGVCLGYQALAQVFGANVVRARTVMHGKTSQVTHQGEGVFAGLPSPVTVTRYHSLLVEPQSLPHCLAITATAIDNDGSEIIMGLKHRQLAIEGVQFHPESILTEQGHALLANFLQQS</sequence>
<proteinExistence type="predicted"/>
<dbReference type="PRINTS" id="PR00097">
    <property type="entry name" value="ANTSNTHASEII"/>
</dbReference>
<comment type="caution">
    <text evidence="3">The sequence shown here is derived from an EMBL/GenBank/DDBJ whole genome shotgun (WGS) entry which is preliminary data.</text>
</comment>
<name>A0ABX3KUU7_SALCS</name>
<dbReference type="CDD" id="cd01743">
    <property type="entry name" value="GATase1_Anthranilate_Synthase"/>
    <property type="match status" value="1"/>
</dbReference>
<dbReference type="PANTHER" id="PTHR43418:SF4">
    <property type="entry name" value="MULTIFUNCTIONAL TRYPTOPHAN BIOSYNTHESIS PROTEIN"/>
    <property type="match status" value="1"/>
</dbReference>
<dbReference type="Pfam" id="PF00117">
    <property type="entry name" value="GATase"/>
    <property type="match status" value="1"/>
</dbReference>
<reference evidence="4" key="1">
    <citation type="submission" date="2017-01" db="EMBL/GenBank/DDBJ databases">
        <title>Draft genome of the species Salinivibrio costicola subsp. alcaliphilus.</title>
        <authorList>
            <person name="Lopez-Hermoso C."/>
            <person name="De La Haba R."/>
            <person name="Sanchez-Porro C."/>
            <person name="Ventosa A."/>
        </authorList>
    </citation>
    <scope>NUCLEOTIDE SEQUENCE [LARGE SCALE GENOMIC DNA]</scope>
    <source>
        <strain evidence="4">CBH448</strain>
    </source>
</reference>
<dbReference type="InterPro" id="IPR017926">
    <property type="entry name" value="GATASE"/>
</dbReference>
<keyword evidence="4" id="KW-1185">Reference proteome</keyword>
<organism evidence="3 4">
    <name type="scientific">Salinivibrio costicola subsp. alcaliphilus</name>
    <dbReference type="NCBI Taxonomy" id="272773"/>
    <lineage>
        <taxon>Bacteria</taxon>
        <taxon>Pseudomonadati</taxon>
        <taxon>Pseudomonadota</taxon>
        <taxon>Gammaproteobacteria</taxon>
        <taxon>Vibrionales</taxon>
        <taxon>Vibrionaceae</taxon>
        <taxon>Salinivibrio</taxon>
    </lineage>
</organism>
<dbReference type="SUPFAM" id="SSF52317">
    <property type="entry name" value="Class I glutamine amidotransferase-like"/>
    <property type="match status" value="1"/>
</dbReference>
<keyword evidence="1" id="KW-0315">Glutamine amidotransferase</keyword>
<accession>A0ABX3KUU7</accession>
<dbReference type="Gene3D" id="3.40.50.880">
    <property type="match status" value="1"/>
</dbReference>
<dbReference type="InterPro" id="IPR029062">
    <property type="entry name" value="Class_I_gatase-like"/>
</dbReference>
<dbReference type="PANTHER" id="PTHR43418">
    <property type="entry name" value="MULTIFUNCTIONAL TRYPTOPHAN BIOSYNTHESIS PROTEIN-RELATED"/>
    <property type="match status" value="1"/>
</dbReference>
<dbReference type="InterPro" id="IPR050472">
    <property type="entry name" value="Anth_synth/Amidotransfase"/>
</dbReference>
<dbReference type="InterPro" id="IPR006221">
    <property type="entry name" value="TrpG/PapA_dom"/>
</dbReference>
<dbReference type="PROSITE" id="PS51273">
    <property type="entry name" value="GATASE_TYPE_1"/>
    <property type="match status" value="1"/>
</dbReference>
<dbReference type="NCBIfam" id="TIGR00566">
    <property type="entry name" value="trpG_papA"/>
    <property type="match status" value="1"/>
</dbReference>
<dbReference type="RefSeq" id="WP_077668926.1">
    <property type="nucleotide sequence ID" value="NZ_MUFR01000002.1"/>
</dbReference>
<dbReference type="EMBL" id="MUFR01000002">
    <property type="protein sequence ID" value="OOF35365.1"/>
    <property type="molecule type" value="Genomic_DNA"/>
</dbReference>
<evidence type="ECO:0000313" key="4">
    <source>
        <dbReference type="Proteomes" id="UP000189431"/>
    </source>
</evidence>
<protein>
    <submittedName>
        <fullName evidence="3">Anthranilate/aminodeoxychorismate synthase component II</fullName>
    </submittedName>
</protein>
<evidence type="ECO:0000313" key="3">
    <source>
        <dbReference type="EMBL" id="OOF35365.1"/>
    </source>
</evidence>